<proteinExistence type="predicted"/>
<dbReference type="Proteomes" id="UP000663760">
    <property type="component" value="Chromosome 9"/>
</dbReference>
<feature type="compositionally biased region" description="Low complexity" evidence="1">
    <location>
        <begin position="126"/>
        <end position="141"/>
    </location>
</feature>
<accession>A0A7I8KXY3</accession>
<sequence length="149" mass="16193">MNPSRCGLVLSLEEKRPFGNLCSSKPLSLSLSLSLSTIEWGPSESVDADLNGRAPRPSSLQFEGRWRPRCWRSCSWRSLPCSSPAPLSRSPFDHPECSEERLGNCPVYCPRYCLKIGFKSSACNRQPGPTAAAPAAGSPRRPGVDGVES</sequence>
<dbReference type="AlphaFoldDB" id="A0A7I8KXY3"/>
<name>A0A7I8KXY3_SPIIN</name>
<keyword evidence="3" id="KW-1185">Reference proteome</keyword>
<feature type="region of interest" description="Disordered" evidence="1">
    <location>
        <begin position="126"/>
        <end position="149"/>
    </location>
</feature>
<reference evidence="2" key="1">
    <citation type="submission" date="2020-02" db="EMBL/GenBank/DDBJ databases">
        <authorList>
            <person name="Scholz U."/>
            <person name="Mascher M."/>
            <person name="Fiebig A."/>
        </authorList>
    </citation>
    <scope>NUCLEOTIDE SEQUENCE</scope>
</reference>
<gene>
    <name evidence="2" type="ORF">SI8410_09012606</name>
</gene>
<evidence type="ECO:0000313" key="2">
    <source>
        <dbReference type="EMBL" id="CAA7401928.1"/>
    </source>
</evidence>
<evidence type="ECO:0000256" key="1">
    <source>
        <dbReference type="SAM" id="MobiDB-lite"/>
    </source>
</evidence>
<organism evidence="2 3">
    <name type="scientific">Spirodela intermedia</name>
    <name type="common">Intermediate duckweed</name>
    <dbReference type="NCBI Taxonomy" id="51605"/>
    <lineage>
        <taxon>Eukaryota</taxon>
        <taxon>Viridiplantae</taxon>
        <taxon>Streptophyta</taxon>
        <taxon>Embryophyta</taxon>
        <taxon>Tracheophyta</taxon>
        <taxon>Spermatophyta</taxon>
        <taxon>Magnoliopsida</taxon>
        <taxon>Liliopsida</taxon>
        <taxon>Araceae</taxon>
        <taxon>Lemnoideae</taxon>
        <taxon>Spirodela</taxon>
    </lineage>
</organism>
<protein>
    <submittedName>
        <fullName evidence="2">Uncharacterized protein</fullName>
    </submittedName>
</protein>
<evidence type="ECO:0000313" key="3">
    <source>
        <dbReference type="Proteomes" id="UP000663760"/>
    </source>
</evidence>
<dbReference type="EMBL" id="LR746272">
    <property type="protein sequence ID" value="CAA7401928.1"/>
    <property type="molecule type" value="Genomic_DNA"/>
</dbReference>